<evidence type="ECO:0000313" key="1">
    <source>
        <dbReference type="EMBL" id="ACO28214.1"/>
    </source>
</evidence>
<proteinExistence type="predicted"/>
<evidence type="ECO:0000313" key="2">
    <source>
        <dbReference type="Proteomes" id="UP000002210"/>
    </source>
</evidence>
<accession>A0A158RM23</accession>
<dbReference type="AlphaFoldDB" id="A0A158RM23"/>
<organism evidence="1 2">
    <name type="scientific">Bacillus cereus (strain 03BB102)</name>
    <dbReference type="NCBI Taxonomy" id="572264"/>
    <lineage>
        <taxon>Bacteria</taxon>
        <taxon>Bacillati</taxon>
        <taxon>Bacillota</taxon>
        <taxon>Bacilli</taxon>
        <taxon>Bacillales</taxon>
        <taxon>Bacillaceae</taxon>
        <taxon>Bacillus</taxon>
        <taxon>Bacillus cereus group</taxon>
    </lineage>
</organism>
<dbReference type="EMBL" id="CP001407">
    <property type="protein sequence ID" value="ACO28214.1"/>
    <property type="molecule type" value="Genomic_DNA"/>
</dbReference>
<name>A0A158RM23_BACC3</name>
<sequence length="127" mass="14639">MKYMAYVEKIDELIEEEVTININGVVFTGFSTVCPYKIEEGKNYPVILDITVFDDIEINEGIDGVKNLKRIDNSFKYRISGILNPEFIDAGIIITDEGEIFPEHSEYFNKYAEIEVDRINIEFVKEG</sequence>
<dbReference type="Proteomes" id="UP000002210">
    <property type="component" value="Chromosome"/>
</dbReference>
<dbReference type="KEGG" id="bcx:BCA_1051"/>
<dbReference type="InterPro" id="IPR016767">
    <property type="entry name" value="UCP019853"/>
</dbReference>
<dbReference type="PATRIC" id="fig|572264.18.peg.997"/>
<dbReference type="PIRSF" id="PIRSF019853">
    <property type="entry name" value="UCP019853"/>
    <property type="match status" value="1"/>
</dbReference>
<dbReference type="RefSeq" id="WP_000876515.1">
    <property type="nucleotide sequence ID" value="NC_012472.1"/>
</dbReference>
<reference evidence="1 2" key="1">
    <citation type="submission" date="2009-02" db="EMBL/GenBank/DDBJ databases">
        <title>Genome sequence of Bacillus cereus 03BB102.</title>
        <authorList>
            <person name="Dodson R.J."/>
            <person name="Jackson P."/>
            <person name="Munk A.C."/>
            <person name="Brettin T."/>
            <person name="Bruce D."/>
            <person name="Detter C."/>
            <person name="Tapia R."/>
            <person name="Han C."/>
            <person name="Sutton G."/>
            <person name="Sims D."/>
        </authorList>
    </citation>
    <scope>NUCLEOTIDE SEQUENCE [LARGE SCALE GENOMIC DNA]</scope>
    <source>
        <strain evidence="1 2">03BB102</strain>
    </source>
</reference>
<protein>
    <submittedName>
        <fullName evidence="1">Uncharacterized protein</fullName>
    </submittedName>
</protein>
<gene>
    <name evidence="1" type="ordered locus">BCA_1051</name>
</gene>